<evidence type="ECO:0000256" key="1">
    <source>
        <dbReference type="ARBA" id="ARBA00005622"/>
    </source>
</evidence>
<dbReference type="InterPro" id="IPR000801">
    <property type="entry name" value="Esterase-like"/>
</dbReference>
<comment type="similarity">
    <text evidence="1 6">Belongs to the esterase D family.</text>
</comment>
<dbReference type="Proteomes" id="UP001521137">
    <property type="component" value="Unassembled WGS sequence"/>
</dbReference>
<evidence type="ECO:0000256" key="3">
    <source>
        <dbReference type="ARBA" id="ARBA00022801"/>
    </source>
</evidence>
<evidence type="ECO:0000313" key="7">
    <source>
        <dbReference type="EMBL" id="MCF2949816.1"/>
    </source>
</evidence>
<dbReference type="SUPFAM" id="SSF53474">
    <property type="entry name" value="alpha/beta-Hydrolases"/>
    <property type="match status" value="1"/>
</dbReference>
<sequence length="285" mass="32091">MSNTTELAELSANKCFGGWQKRYSHKSKVLDCEMQFSIFFPPTTSPDIKLPALYWLSGLTCTDENFATKAGAQRIAAELGIMLIMPDTSPRGDNVPDAADGAYDLGLGAGFYVNATQEPWKDHYQMYDYIVDELPSLISKEFRVKDKAAIAGHSMGGHGALTIALSNIKRFCSVSAFAPIVNPTDCQWGQKAFTHYLGDDKNLWADYDSCALMRQQGQFLHIPMLVDQGLDDNFFHAQKLTKPLEEVAKEIGYKAEFRYHPGYDHSYFFISSLIEEHLRFHAKYL</sequence>
<dbReference type="PANTHER" id="PTHR10061:SF1">
    <property type="entry name" value="S-FORMYLGLUTATHIONE HYDROLASE YEIG"/>
    <property type="match status" value="1"/>
</dbReference>
<keyword evidence="3 6" id="KW-0378">Hydrolase</keyword>
<dbReference type="Gene3D" id="3.40.50.1820">
    <property type="entry name" value="alpha/beta hydrolase"/>
    <property type="match status" value="1"/>
</dbReference>
<protein>
    <recommendedName>
        <fullName evidence="5 6">S-formylglutathione hydrolase</fullName>
        <ecNumber evidence="5 6">3.1.2.12</ecNumber>
    </recommendedName>
</protein>
<comment type="caution">
    <text evidence="7">The sequence shown here is derived from an EMBL/GenBank/DDBJ whole genome shotgun (WGS) entry which is preliminary data.</text>
</comment>
<dbReference type="EMBL" id="JAKGAS010000011">
    <property type="protein sequence ID" value="MCF2949816.1"/>
    <property type="molecule type" value="Genomic_DNA"/>
</dbReference>
<keyword evidence="8" id="KW-1185">Reference proteome</keyword>
<dbReference type="NCBIfam" id="TIGR02821">
    <property type="entry name" value="fghA_ester_D"/>
    <property type="match status" value="1"/>
</dbReference>
<dbReference type="Pfam" id="PF00756">
    <property type="entry name" value="Esterase"/>
    <property type="match status" value="1"/>
</dbReference>
<keyword evidence="2 6" id="KW-0719">Serine esterase</keyword>
<organism evidence="7 8">
    <name type="scientific">Paraglaciecola algarum</name>
    <dbReference type="NCBI Taxonomy" id="3050085"/>
    <lineage>
        <taxon>Bacteria</taxon>
        <taxon>Pseudomonadati</taxon>
        <taxon>Pseudomonadota</taxon>
        <taxon>Gammaproteobacteria</taxon>
        <taxon>Alteromonadales</taxon>
        <taxon>Alteromonadaceae</taxon>
        <taxon>Paraglaciecola</taxon>
    </lineage>
</organism>
<dbReference type="InterPro" id="IPR014186">
    <property type="entry name" value="S-formylglutathione_hydrol"/>
</dbReference>
<dbReference type="InterPro" id="IPR029058">
    <property type="entry name" value="AB_hydrolase_fold"/>
</dbReference>
<gene>
    <name evidence="7" type="primary">fghA</name>
    <name evidence="7" type="ORF">L0668_16985</name>
</gene>
<reference evidence="7 8" key="1">
    <citation type="submission" date="2022-01" db="EMBL/GenBank/DDBJ databases">
        <title>Paraglaciecola sp. G1-23.</title>
        <authorList>
            <person name="Jin M.S."/>
            <person name="Han D.M."/>
            <person name="Kim H.M."/>
            <person name="Jeon C.O."/>
        </authorList>
    </citation>
    <scope>NUCLEOTIDE SEQUENCE [LARGE SCALE GENOMIC DNA]</scope>
    <source>
        <strain evidence="7 8">G1-23</strain>
    </source>
</reference>
<dbReference type="GO" id="GO:0018738">
    <property type="term" value="F:S-formylglutathione hydrolase activity"/>
    <property type="evidence" value="ECO:0007669"/>
    <property type="project" value="UniProtKB-EC"/>
</dbReference>
<evidence type="ECO:0000313" key="8">
    <source>
        <dbReference type="Proteomes" id="UP001521137"/>
    </source>
</evidence>
<evidence type="ECO:0000256" key="4">
    <source>
        <dbReference type="ARBA" id="ARBA00047590"/>
    </source>
</evidence>
<dbReference type="EC" id="3.1.2.12" evidence="5 6"/>
<comment type="function">
    <text evidence="6">Serine hydrolase involved in the detoxification of formaldehyde.</text>
</comment>
<evidence type="ECO:0000256" key="5">
    <source>
        <dbReference type="NCBIfam" id="TIGR02821"/>
    </source>
</evidence>
<name>A0ABS9DA23_9ALTE</name>
<proteinExistence type="inferred from homology"/>
<comment type="catalytic activity">
    <reaction evidence="4 6">
        <text>S-formylglutathione + H2O = formate + glutathione + H(+)</text>
        <dbReference type="Rhea" id="RHEA:14961"/>
        <dbReference type="ChEBI" id="CHEBI:15377"/>
        <dbReference type="ChEBI" id="CHEBI:15378"/>
        <dbReference type="ChEBI" id="CHEBI:15740"/>
        <dbReference type="ChEBI" id="CHEBI:57688"/>
        <dbReference type="ChEBI" id="CHEBI:57925"/>
        <dbReference type="EC" id="3.1.2.12"/>
    </reaction>
</comment>
<dbReference type="PANTHER" id="PTHR10061">
    <property type="entry name" value="S-FORMYLGLUTATHIONE HYDROLASE"/>
    <property type="match status" value="1"/>
</dbReference>
<evidence type="ECO:0000256" key="6">
    <source>
        <dbReference type="RuleBase" id="RU363068"/>
    </source>
</evidence>
<evidence type="ECO:0000256" key="2">
    <source>
        <dbReference type="ARBA" id="ARBA00022487"/>
    </source>
</evidence>
<dbReference type="RefSeq" id="WP_235313916.1">
    <property type="nucleotide sequence ID" value="NZ_JAKGAS010000011.1"/>
</dbReference>
<accession>A0ABS9DA23</accession>